<dbReference type="InterPro" id="IPR029377">
    <property type="entry name" value="TMEM220"/>
</dbReference>
<evidence type="ECO:0000313" key="2">
    <source>
        <dbReference type="EMBL" id="KAK2987493.1"/>
    </source>
</evidence>
<evidence type="ECO:0000313" key="3">
    <source>
        <dbReference type="Proteomes" id="UP001187471"/>
    </source>
</evidence>
<comment type="caution">
    <text evidence="2">The sequence shown here is derived from an EMBL/GenBank/DDBJ whole genome shotgun (WGS) entry which is preliminary data.</text>
</comment>
<keyword evidence="3" id="KW-1185">Reference proteome</keyword>
<protein>
    <recommendedName>
        <fullName evidence="4">Transmembrane protein 220</fullName>
    </recommendedName>
</protein>
<keyword evidence="1" id="KW-1133">Transmembrane helix</keyword>
<reference evidence="2" key="1">
    <citation type="submission" date="2022-12" db="EMBL/GenBank/DDBJ databases">
        <title>Draft genome assemblies for two species of Escallonia (Escalloniales).</title>
        <authorList>
            <person name="Chanderbali A."/>
            <person name="Dervinis C."/>
            <person name="Anghel I."/>
            <person name="Soltis D."/>
            <person name="Soltis P."/>
            <person name="Zapata F."/>
        </authorList>
    </citation>
    <scope>NUCLEOTIDE SEQUENCE</scope>
    <source>
        <strain evidence="2">UCBG92.1500</strain>
        <tissue evidence="2">Leaf</tissue>
    </source>
</reference>
<accession>A0AA88UN69</accession>
<evidence type="ECO:0008006" key="4">
    <source>
        <dbReference type="Google" id="ProtNLM"/>
    </source>
</evidence>
<keyword evidence="1" id="KW-0472">Membrane</keyword>
<feature type="transmembrane region" description="Helical" evidence="1">
    <location>
        <begin position="147"/>
        <end position="165"/>
    </location>
</feature>
<dbReference type="Proteomes" id="UP001187471">
    <property type="component" value="Unassembled WGS sequence"/>
</dbReference>
<dbReference type="AlphaFoldDB" id="A0AA88UN69"/>
<dbReference type="PANTHER" id="PTHR34262:SF1">
    <property type="entry name" value="TRANSMEMBRANE PROTEIN 220"/>
    <property type="match status" value="1"/>
</dbReference>
<dbReference type="PANTHER" id="PTHR34262">
    <property type="entry name" value="TRANSMEMBRANE PROTEIN 220"/>
    <property type="match status" value="1"/>
</dbReference>
<feature type="non-terminal residue" evidence="2">
    <location>
        <position position="1"/>
    </location>
</feature>
<dbReference type="Pfam" id="PF15071">
    <property type="entry name" value="TMEM220"/>
    <property type="match status" value="1"/>
</dbReference>
<organism evidence="2 3">
    <name type="scientific">Escallonia rubra</name>
    <dbReference type="NCBI Taxonomy" id="112253"/>
    <lineage>
        <taxon>Eukaryota</taxon>
        <taxon>Viridiplantae</taxon>
        <taxon>Streptophyta</taxon>
        <taxon>Embryophyta</taxon>
        <taxon>Tracheophyta</taxon>
        <taxon>Spermatophyta</taxon>
        <taxon>Magnoliopsida</taxon>
        <taxon>eudicotyledons</taxon>
        <taxon>Gunneridae</taxon>
        <taxon>Pentapetalae</taxon>
        <taxon>asterids</taxon>
        <taxon>campanulids</taxon>
        <taxon>Escalloniales</taxon>
        <taxon>Escalloniaceae</taxon>
        <taxon>Escallonia</taxon>
    </lineage>
</organism>
<feature type="transmembrane region" description="Helical" evidence="1">
    <location>
        <begin position="76"/>
        <end position="100"/>
    </location>
</feature>
<name>A0AA88UN69_9ASTE</name>
<proteinExistence type="predicted"/>
<evidence type="ECO:0000256" key="1">
    <source>
        <dbReference type="SAM" id="Phobius"/>
    </source>
</evidence>
<feature type="transmembrane region" description="Helical" evidence="1">
    <location>
        <begin position="44"/>
        <end position="64"/>
    </location>
</feature>
<dbReference type="EMBL" id="JAVXUO010000983">
    <property type="protein sequence ID" value="KAK2987493.1"/>
    <property type="molecule type" value="Genomic_DNA"/>
</dbReference>
<gene>
    <name evidence="2" type="ORF">RJ640_012152</name>
</gene>
<sequence>CQSARIISNKNRKMEVPPLFRWCSLLMASLFALSASFQLDDPDWYLWLPLYATACVINGVNGFFTYKINQQVVNFALWLGVVLFTKVLLEDMVHGIAGFWSLDMRERVVREKFGSGLVISCMFLQSKASKHSVGRKDEIVASSIQRGMAILVGISYGLSFVYFLFQKKEMRL</sequence>
<keyword evidence="1" id="KW-0812">Transmembrane</keyword>
<feature type="transmembrane region" description="Helical" evidence="1">
    <location>
        <begin position="19"/>
        <end position="38"/>
    </location>
</feature>